<sequence length="316" mass="32922" precursor="true">MSGVPPNIVRRRVMALLVLVAALAVVVALVVTVAGGGDDDPASARADAGAAAKTTGARARGDGGRAGGGSAAGAAASPTAGRDMGRPGPPRPVPILMYHVTTDPPANAPFPDLYVRASEFADQMQALKQAGYVAVTQQELWDAWHRGGPLPARAVVVSIDDGYRSNYLNARPVLRRLGWPAVLNLKVGNLSEPEYGLTDGQVKELIADGWEIDSHTIDHPDLTTVDAATLAREVAESRAELQRRFGVPVNFFCYPAGRYDDTVIAAVERAGYLAATTVEPGLAQPDAGSPFALNRVRVNSGVSGASLVSQLADLGA</sequence>
<dbReference type="KEGG" id="cwo:Cwoe_0136"/>
<proteinExistence type="predicted"/>
<dbReference type="PANTHER" id="PTHR34216">
    <property type="match status" value="1"/>
</dbReference>
<name>D3F4Z4_CONWI</name>
<comment type="subcellular location">
    <subcellularLocation>
        <location evidence="1">Secreted</location>
    </subcellularLocation>
</comment>
<feature type="compositionally biased region" description="Low complexity" evidence="3">
    <location>
        <begin position="72"/>
        <end position="82"/>
    </location>
</feature>
<dbReference type="STRING" id="469383.Cwoe_0136"/>
<evidence type="ECO:0000313" key="6">
    <source>
        <dbReference type="Proteomes" id="UP000008229"/>
    </source>
</evidence>
<dbReference type="Gene3D" id="3.20.20.370">
    <property type="entry name" value="Glycoside hydrolase/deacetylase"/>
    <property type="match status" value="1"/>
</dbReference>
<dbReference type="RefSeq" id="WP_012931625.1">
    <property type="nucleotide sequence ID" value="NC_013739.1"/>
</dbReference>
<evidence type="ECO:0000259" key="4">
    <source>
        <dbReference type="PROSITE" id="PS51677"/>
    </source>
</evidence>
<dbReference type="GO" id="GO:0005576">
    <property type="term" value="C:extracellular region"/>
    <property type="evidence" value="ECO:0007669"/>
    <property type="project" value="UniProtKB-SubCell"/>
</dbReference>
<dbReference type="eggNOG" id="COG0726">
    <property type="taxonomic scope" value="Bacteria"/>
</dbReference>
<dbReference type="OrthoDB" id="9782872at2"/>
<reference evidence="6" key="2">
    <citation type="submission" date="2010-01" db="EMBL/GenBank/DDBJ databases">
        <title>The complete genome of Conexibacter woesei DSM 14684.</title>
        <authorList>
            <consortium name="US DOE Joint Genome Institute (JGI-PGF)"/>
            <person name="Lucas S."/>
            <person name="Copeland A."/>
            <person name="Lapidus A."/>
            <person name="Glavina del Rio T."/>
            <person name="Dalin E."/>
            <person name="Tice H."/>
            <person name="Bruce D."/>
            <person name="Goodwin L."/>
            <person name="Pitluck S."/>
            <person name="Kyrpides N."/>
            <person name="Mavromatis K."/>
            <person name="Ivanova N."/>
            <person name="Mikhailova N."/>
            <person name="Chertkov O."/>
            <person name="Brettin T."/>
            <person name="Detter J.C."/>
            <person name="Han C."/>
            <person name="Larimer F."/>
            <person name="Land M."/>
            <person name="Hauser L."/>
            <person name="Markowitz V."/>
            <person name="Cheng J.-F."/>
            <person name="Hugenholtz P."/>
            <person name="Woyke T."/>
            <person name="Wu D."/>
            <person name="Pukall R."/>
            <person name="Steenblock K."/>
            <person name="Schneider S."/>
            <person name="Klenk H.-P."/>
            <person name="Eisen J.A."/>
        </authorList>
    </citation>
    <scope>NUCLEOTIDE SEQUENCE [LARGE SCALE GENOMIC DNA]</scope>
    <source>
        <strain evidence="6">DSM 14684 / CIP 108061 / JCM 11494 / NBRC 100937 / ID131577</strain>
    </source>
</reference>
<dbReference type="GO" id="GO:0005975">
    <property type="term" value="P:carbohydrate metabolic process"/>
    <property type="evidence" value="ECO:0007669"/>
    <property type="project" value="InterPro"/>
</dbReference>
<dbReference type="EMBL" id="CP001854">
    <property type="protein sequence ID" value="ADB48572.1"/>
    <property type="molecule type" value="Genomic_DNA"/>
</dbReference>
<dbReference type="AlphaFoldDB" id="D3F4Z4"/>
<keyword evidence="2" id="KW-0732">Signal</keyword>
<protein>
    <submittedName>
        <fullName evidence="5">Polysaccharide deacetylase</fullName>
    </submittedName>
</protein>
<dbReference type="CDD" id="cd10918">
    <property type="entry name" value="CE4_NodB_like_5s_6s"/>
    <property type="match status" value="1"/>
</dbReference>
<evidence type="ECO:0000256" key="3">
    <source>
        <dbReference type="SAM" id="MobiDB-lite"/>
    </source>
</evidence>
<keyword evidence="6" id="KW-1185">Reference proteome</keyword>
<dbReference type="Proteomes" id="UP000008229">
    <property type="component" value="Chromosome"/>
</dbReference>
<feature type="region of interest" description="Disordered" evidence="3">
    <location>
        <begin position="38"/>
        <end position="91"/>
    </location>
</feature>
<gene>
    <name evidence="5" type="ordered locus">Cwoe_0136</name>
</gene>
<dbReference type="InterPro" id="IPR051398">
    <property type="entry name" value="Polysacch_Deacetylase"/>
</dbReference>
<feature type="compositionally biased region" description="Low complexity" evidence="3">
    <location>
        <begin position="43"/>
        <end position="58"/>
    </location>
</feature>
<reference evidence="5 6" key="1">
    <citation type="journal article" date="2010" name="Stand. Genomic Sci.">
        <title>Complete genome sequence of Conexibacter woesei type strain (ID131577).</title>
        <authorList>
            <person name="Pukall R."/>
            <person name="Lapidus A."/>
            <person name="Glavina Del Rio T."/>
            <person name="Copeland A."/>
            <person name="Tice H."/>
            <person name="Cheng J.-F."/>
            <person name="Lucas S."/>
            <person name="Chen F."/>
            <person name="Nolan M."/>
            <person name="Bruce D."/>
            <person name="Goodwin L."/>
            <person name="Pitluck S."/>
            <person name="Mavromatis K."/>
            <person name="Ivanova N."/>
            <person name="Ovchinnikova G."/>
            <person name="Pati A."/>
            <person name="Chen A."/>
            <person name="Palaniappan K."/>
            <person name="Land M."/>
            <person name="Hauser L."/>
            <person name="Chang Y.-J."/>
            <person name="Jeffries C.D."/>
            <person name="Chain P."/>
            <person name="Meincke L."/>
            <person name="Sims D."/>
            <person name="Brettin T."/>
            <person name="Detter J.C."/>
            <person name="Rohde M."/>
            <person name="Goeker M."/>
            <person name="Bristow J."/>
            <person name="Eisen J.A."/>
            <person name="Markowitz V."/>
            <person name="Kyrpides N.C."/>
            <person name="Klenk H.-P."/>
            <person name="Hugenholtz P."/>
        </authorList>
    </citation>
    <scope>NUCLEOTIDE SEQUENCE [LARGE SCALE GENOMIC DNA]</scope>
    <source>
        <strain evidence="6">DSM 14684 / CIP 108061 / JCM 11494 / NBRC 100937 / ID131577</strain>
    </source>
</reference>
<feature type="domain" description="NodB homology" evidence="4">
    <location>
        <begin position="153"/>
        <end position="316"/>
    </location>
</feature>
<dbReference type="SUPFAM" id="SSF88713">
    <property type="entry name" value="Glycoside hydrolase/deacetylase"/>
    <property type="match status" value="1"/>
</dbReference>
<organism evidence="5 6">
    <name type="scientific">Conexibacter woesei (strain DSM 14684 / CCUG 47730 / CIP 108061 / JCM 11494 / NBRC 100937 / ID131577)</name>
    <dbReference type="NCBI Taxonomy" id="469383"/>
    <lineage>
        <taxon>Bacteria</taxon>
        <taxon>Bacillati</taxon>
        <taxon>Actinomycetota</taxon>
        <taxon>Thermoleophilia</taxon>
        <taxon>Solirubrobacterales</taxon>
        <taxon>Conexibacteraceae</taxon>
        <taxon>Conexibacter</taxon>
    </lineage>
</organism>
<dbReference type="HOGENOM" id="CLU_030024_5_2_11"/>
<dbReference type="GO" id="GO:0016810">
    <property type="term" value="F:hydrolase activity, acting on carbon-nitrogen (but not peptide) bonds"/>
    <property type="evidence" value="ECO:0007669"/>
    <property type="project" value="InterPro"/>
</dbReference>
<dbReference type="PROSITE" id="PS51677">
    <property type="entry name" value="NODB"/>
    <property type="match status" value="1"/>
</dbReference>
<accession>D3F4Z4</accession>
<evidence type="ECO:0000256" key="2">
    <source>
        <dbReference type="ARBA" id="ARBA00022729"/>
    </source>
</evidence>
<evidence type="ECO:0000313" key="5">
    <source>
        <dbReference type="EMBL" id="ADB48572.1"/>
    </source>
</evidence>
<dbReference type="Pfam" id="PF01522">
    <property type="entry name" value="Polysacc_deac_1"/>
    <property type="match status" value="1"/>
</dbReference>
<dbReference type="PANTHER" id="PTHR34216:SF3">
    <property type="entry name" value="POLY-BETA-1,6-N-ACETYL-D-GLUCOSAMINE N-DEACETYLASE"/>
    <property type="match status" value="1"/>
</dbReference>
<dbReference type="InterPro" id="IPR002509">
    <property type="entry name" value="NODB_dom"/>
</dbReference>
<evidence type="ECO:0000256" key="1">
    <source>
        <dbReference type="ARBA" id="ARBA00004613"/>
    </source>
</evidence>
<dbReference type="InterPro" id="IPR011330">
    <property type="entry name" value="Glyco_hydro/deAcase_b/a-brl"/>
</dbReference>